<comment type="caution">
    <text evidence="3">The sequence shown here is derived from an EMBL/GenBank/DDBJ whole genome shotgun (WGS) entry which is preliminary data.</text>
</comment>
<evidence type="ECO:0000256" key="2">
    <source>
        <dbReference type="SAM" id="SignalP"/>
    </source>
</evidence>
<accession>A0A2A9PAF8</accession>
<protein>
    <recommendedName>
        <fullName evidence="5">Ig-like domain-containing protein</fullName>
    </recommendedName>
</protein>
<dbReference type="AlphaFoldDB" id="A0A2A9PAF8"/>
<evidence type="ECO:0008006" key="5">
    <source>
        <dbReference type="Google" id="ProtNLM"/>
    </source>
</evidence>
<sequence length="234" mass="24343">MAGSLYQSLILSLSLLLAGVSATQAGDAGRLGLIIDNPYPNPSASSIGGSCNLVLPLVQTINLGPVKTVYTATVTKTRLLECAACAKVTVSWLPLGIPPVARFTTTETAKTASTTSVLGCRSYSSSSSTKPSPKFYGLPRAFEKATVVKPPNMSSKPTCTSSTLQRPGEVPGATYTAWTSTVTSTSTIDCGNCALAWSTAAIQFLVPVQYTATVSPASPSTKTDFECLPTDEPY</sequence>
<evidence type="ECO:0000313" key="3">
    <source>
        <dbReference type="EMBL" id="PFH57902.1"/>
    </source>
</evidence>
<keyword evidence="4" id="KW-1185">Reference proteome</keyword>
<proteinExistence type="predicted"/>
<reference evidence="3 4" key="1">
    <citation type="journal article" date="2015" name="BMC Genomics">
        <title>Gene expression during zombie ant biting behavior reflects the complexity underlying fungal parasitic behavioral manipulation.</title>
        <authorList>
            <person name="de Bekker C."/>
            <person name="Ohm R.A."/>
            <person name="Loreto R.G."/>
            <person name="Sebastian A."/>
            <person name="Albert I."/>
            <person name="Merrow M."/>
            <person name="Brachmann A."/>
            <person name="Hughes D.P."/>
        </authorList>
    </citation>
    <scope>NUCLEOTIDE SEQUENCE [LARGE SCALE GENOMIC DNA]</scope>
    <source>
        <strain evidence="3 4">SC16a</strain>
    </source>
</reference>
<evidence type="ECO:0000256" key="1">
    <source>
        <dbReference type="SAM" id="MobiDB-lite"/>
    </source>
</evidence>
<dbReference type="OrthoDB" id="4926787at2759"/>
<keyword evidence="2" id="KW-0732">Signal</keyword>
<gene>
    <name evidence="3" type="ORF">XA68_14423</name>
</gene>
<feature type="chain" id="PRO_5012292702" description="Ig-like domain-containing protein" evidence="2">
    <location>
        <begin position="26"/>
        <end position="234"/>
    </location>
</feature>
<name>A0A2A9PAF8_OPHUN</name>
<evidence type="ECO:0000313" key="4">
    <source>
        <dbReference type="Proteomes" id="UP000037136"/>
    </source>
</evidence>
<organism evidence="3 4">
    <name type="scientific">Ophiocordyceps unilateralis</name>
    <name type="common">Zombie-ant fungus</name>
    <name type="synonym">Torrubia unilateralis</name>
    <dbReference type="NCBI Taxonomy" id="268505"/>
    <lineage>
        <taxon>Eukaryota</taxon>
        <taxon>Fungi</taxon>
        <taxon>Dikarya</taxon>
        <taxon>Ascomycota</taxon>
        <taxon>Pezizomycotina</taxon>
        <taxon>Sordariomycetes</taxon>
        <taxon>Hypocreomycetidae</taxon>
        <taxon>Hypocreales</taxon>
        <taxon>Ophiocordycipitaceae</taxon>
        <taxon>Ophiocordyceps</taxon>
    </lineage>
</organism>
<dbReference type="EMBL" id="LAZP02000352">
    <property type="protein sequence ID" value="PFH57902.1"/>
    <property type="molecule type" value="Genomic_DNA"/>
</dbReference>
<feature type="signal peptide" evidence="2">
    <location>
        <begin position="1"/>
        <end position="25"/>
    </location>
</feature>
<feature type="region of interest" description="Disordered" evidence="1">
    <location>
        <begin position="215"/>
        <end position="234"/>
    </location>
</feature>
<dbReference type="Proteomes" id="UP000037136">
    <property type="component" value="Unassembled WGS sequence"/>
</dbReference>
<reference evidence="3 4" key="2">
    <citation type="journal article" date="2017" name="Sci. Rep.">
        <title>Ant-infecting Ophiocordyceps genomes reveal a high diversity of potential behavioral manipulation genes and a possible major role for enterotoxins.</title>
        <authorList>
            <person name="de Bekker C."/>
            <person name="Ohm R.A."/>
            <person name="Evans H.C."/>
            <person name="Brachmann A."/>
            <person name="Hughes D.P."/>
        </authorList>
    </citation>
    <scope>NUCLEOTIDE SEQUENCE [LARGE SCALE GENOMIC DNA]</scope>
    <source>
        <strain evidence="3 4">SC16a</strain>
    </source>
</reference>